<feature type="transmembrane region" description="Helical" evidence="1">
    <location>
        <begin position="291"/>
        <end position="315"/>
    </location>
</feature>
<keyword evidence="3" id="KW-1185">Reference proteome</keyword>
<dbReference type="STRING" id="587909.SAMN05421810_10360"/>
<dbReference type="Proteomes" id="UP000198727">
    <property type="component" value="Unassembled WGS sequence"/>
</dbReference>
<protein>
    <recommendedName>
        <fullName evidence="4">4-amino-4-deoxy-L-arabinose transferase</fullName>
    </recommendedName>
</protein>
<feature type="transmembrane region" description="Helical" evidence="1">
    <location>
        <begin position="327"/>
        <end position="346"/>
    </location>
</feature>
<dbReference type="OrthoDB" id="3251757at2"/>
<sequence length="649" mass="68950">MNVLLVLLAFWLPGLAVGAAIRLRGWTLAAAAPALTFGVVAVGTIVLGRLGITWNLVNVAMWAALVALVLAAGSLLLARRWPPRAEAGTETETEITVERRRPPRDHLLIAGGVVVGMAVGVTAFLRGVGGLAKIIQEWDAPFHANAVRWIHEHGSALPSVLGPIANQADNPNYFYPDTYHALLATLFGTAGLDAPRLLNIAALATVLAWPLGIAALTAAWRMPTLAVAGAAAVSTWFTAFPFDPLTRGPLWPYAAGVALIPAVLAVARHLVTPRGPAGPLGVALGVTGLVGLHTSLGFVIAAYFLLILVAVLVGWERIDWRRSAPSLVGTAVLGVVLALPVVLPALSSAEDVTASIWHSEASPAGGFGQMLTFSPMHGFPQWWVGLPALAGIFLLVKQRRMMWMVGAFLLFGGLFAATVSLETPLIHTLTGPFYNDHWRIAALVPLSGAVAFGQFLSSASDGVAGKLGAWRPRWRSPLVPVAVAVVIGLVLGLISKGGYIGRNAGRLASIYTEGPTVTKGEREAYEWLGAHTVPGERVMNDLGDGSVWMYALAGVHPVEWTFYGSPEGSTPFFLTGHLNQADSNPAVREALADLGVRYVVLGNGYVRKYFKRVSGLTDLGTTESFQEVFRNQDAVIYRYEGVNEPVNGR</sequence>
<feature type="transmembrane region" description="Helical" evidence="1">
    <location>
        <begin position="28"/>
        <end position="47"/>
    </location>
</feature>
<feature type="transmembrane region" description="Helical" evidence="1">
    <location>
        <begin position="107"/>
        <end position="125"/>
    </location>
</feature>
<evidence type="ECO:0008006" key="4">
    <source>
        <dbReference type="Google" id="ProtNLM"/>
    </source>
</evidence>
<dbReference type="EMBL" id="FOWW01000003">
    <property type="protein sequence ID" value="SFP67392.1"/>
    <property type="molecule type" value="Genomic_DNA"/>
</dbReference>
<dbReference type="Pfam" id="PF20176">
    <property type="entry name" value="DUF6541"/>
    <property type="match status" value="1"/>
</dbReference>
<proteinExistence type="predicted"/>
<evidence type="ECO:0000256" key="1">
    <source>
        <dbReference type="SAM" id="Phobius"/>
    </source>
</evidence>
<reference evidence="3" key="1">
    <citation type="submission" date="2016-10" db="EMBL/GenBank/DDBJ databases">
        <authorList>
            <person name="Varghese N."/>
            <person name="Submissions S."/>
        </authorList>
    </citation>
    <scope>NUCLEOTIDE SEQUENCE [LARGE SCALE GENOMIC DNA]</scope>
    <source>
        <strain evidence="3">CGMCC 4.5579</strain>
    </source>
</reference>
<feature type="transmembrane region" description="Helical" evidence="1">
    <location>
        <begin position="59"/>
        <end position="78"/>
    </location>
</feature>
<keyword evidence="1" id="KW-1133">Transmembrane helix</keyword>
<dbReference type="AlphaFoldDB" id="A0A1I5S9K2"/>
<gene>
    <name evidence="2" type="ORF">SAMN05421810_10360</name>
</gene>
<evidence type="ECO:0000313" key="3">
    <source>
        <dbReference type="Proteomes" id="UP000198727"/>
    </source>
</evidence>
<evidence type="ECO:0000313" key="2">
    <source>
        <dbReference type="EMBL" id="SFP67392.1"/>
    </source>
</evidence>
<keyword evidence="1" id="KW-0472">Membrane</keyword>
<feature type="transmembrane region" description="Helical" evidence="1">
    <location>
        <begin position="225"/>
        <end position="243"/>
    </location>
</feature>
<feature type="transmembrane region" description="Helical" evidence="1">
    <location>
        <begin position="403"/>
        <end position="426"/>
    </location>
</feature>
<dbReference type="InterPro" id="IPR046671">
    <property type="entry name" value="DUF6541"/>
</dbReference>
<feature type="transmembrane region" description="Helical" evidence="1">
    <location>
        <begin position="438"/>
        <end position="457"/>
    </location>
</feature>
<feature type="transmembrane region" description="Helical" evidence="1">
    <location>
        <begin position="379"/>
        <end position="396"/>
    </location>
</feature>
<feature type="transmembrane region" description="Helical" evidence="1">
    <location>
        <begin position="478"/>
        <end position="499"/>
    </location>
</feature>
<feature type="transmembrane region" description="Helical" evidence="1">
    <location>
        <begin position="250"/>
        <end position="271"/>
    </location>
</feature>
<organism evidence="2 3">
    <name type="scientific">Amycolatopsis arida</name>
    <dbReference type="NCBI Taxonomy" id="587909"/>
    <lineage>
        <taxon>Bacteria</taxon>
        <taxon>Bacillati</taxon>
        <taxon>Actinomycetota</taxon>
        <taxon>Actinomycetes</taxon>
        <taxon>Pseudonocardiales</taxon>
        <taxon>Pseudonocardiaceae</taxon>
        <taxon>Amycolatopsis</taxon>
    </lineage>
</organism>
<accession>A0A1I5S9K2</accession>
<name>A0A1I5S9K2_9PSEU</name>
<dbReference type="RefSeq" id="WP_092530335.1">
    <property type="nucleotide sequence ID" value="NZ_FOWW01000003.1"/>
</dbReference>
<keyword evidence="1" id="KW-0812">Transmembrane</keyword>
<feature type="transmembrane region" description="Helical" evidence="1">
    <location>
        <begin position="197"/>
        <end position="219"/>
    </location>
</feature>